<organism evidence="8 11">
    <name type="scientific">Malaciobacter marinus</name>
    <dbReference type="NCBI Taxonomy" id="505249"/>
    <lineage>
        <taxon>Bacteria</taxon>
        <taxon>Pseudomonadati</taxon>
        <taxon>Campylobacterota</taxon>
        <taxon>Epsilonproteobacteria</taxon>
        <taxon>Campylobacterales</taxon>
        <taxon>Arcobacteraceae</taxon>
        <taxon>Malaciobacter</taxon>
    </lineage>
</organism>
<evidence type="ECO:0000256" key="4">
    <source>
        <dbReference type="ARBA" id="ARBA00023136"/>
    </source>
</evidence>
<evidence type="ECO:0000256" key="1">
    <source>
        <dbReference type="ARBA" id="ARBA00004167"/>
    </source>
</evidence>
<comment type="subcellular location">
    <subcellularLocation>
        <location evidence="1">Membrane</location>
        <topology evidence="1">Single-pass membrane protein</topology>
    </subcellularLocation>
</comment>
<dbReference type="EMBL" id="CP032101">
    <property type="protein sequence ID" value="AXX87694.1"/>
    <property type="molecule type" value="Genomic_DNA"/>
</dbReference>
<feature type="domain" description="TonB C-terminal" evidence="7">
    <location>
        <begin position="134"/>
        <end position="226"/>
    </location>
</feature>
<reference evidence="10" key="1">
    <citation type="submission" date="2017-09" db="EMBL/GenBank/DDBJ databases">
        <title>Arcobacter canalis sp. nov., a new species isolated from a water canal contaminated with urban sewage.</title>
        <authorList>
            <person name="Perez-Cataluna A."/>
            <person name="Salas-Masso N."/>
            <person name="Figueras M.J."/>
        </authorList>
    </citation>
    <scope>NUCLEOTIDE SEQUENCE [LARGE SCALE GENOMIC DNA]</scope>
    <source>
        <strain evidence="10">CECT 7727</strain>
    </source>
</reference>
<keyword evidence="10" id="KW-1185">Reference proteome</keyword>
<protein>
    <submittedName>
        <fullName evidence="8">Energy transduction protein TonB</fullName>
    </submittedName>
</protein>
<dbReference type="GO" id="GO:0055085">
    <property type="term" value="P:transmembrane transport"/>
    <property type="evidence" value="ECO:0007669"/>
    <property type="project" value="InterPro"/>
</dbReference>
<evidence type="ECO:0000256" key="2">
    <source>
        <dbReference type="ARBA" id="ARBA00022692"/>
    </source>
</evidence>
<dbReference type="SUPFAM" id="SSF74653">
    <property type="entry name" value="TolA/TonB C-terminal domain"/>
    <property type="match status" value="1"/>
</dbReference>
<dbReference type="Gene3D" id="3.30.1150.10">
    <property type="match status" value="1"/>
</dbReference>
<gene>
    <name evidence="8" type="ORF">AMRN_1972</name>
    <name evidence="9" type="ORF">CPH92_07385</name>
</gene>
<evidence type="ECO:0000256" key="3">
    <source>
        <dbReference type="ARBA" id="ARBA00022989"/>
    </source>
</evidence>
<evidence type="ECO:0000313" key="10">
    <source>
        <dbReference type="Proteomes" id="UP000224740"/>
    </source>
</evidence>
<dbReference type="InterPro" id="IPR006260">
    <property type="entry name" value="TonB/TolA_C"/>
</dbReference>
<feature type="region of interest" description="Disordered" evidence="5">
    <location>
        <begin position="94"/>
        <end position="117"/>
    </location>
</feature>
<dbReference type="NCBIfam" id="TIGR01352">
    <property type="entry name" value="tonB_Cterm"/>
    <property type="match status" value="1"/>
</dbReference>
<dbReference type="Proteomes" id="UP000264693">
    <property type="component" value="Chromosome"/>
</dbReference>
<feature type="transmembrane region" description="Helical" evidence="6">
    <location>
        <begin position="6"/>
        <end position="26"/>
    </location>
</feature>
<evidence type="ECO:0000256" key="5">
    <source>
        <dbReference type="SAM" id="MobiDB-lite"/>
    </source>
</evidence>
<dbReference type="Proteomes" id="UP000224740">
    <property type="component" value="Unassembled WGS sequence"/>
</dbReference>
<evidence type="ECO:0000256" key="6">
    <source>
        <dbReference type="SAM" id="Phobius"/>
    </source>
</evidence>
<sequence>MFKVFYFCLIFVSVFLTHVFIISYEFNKDTKVKMRNISKDITNIDFVKLEKKQEFTPKVESIEKNKKQKKVLKKVVKAKKNIEKKIKINKEEVVENNRKEQPKQQVNKSKDKIEQKRLVKNQEDNSIEKKHINLYISYIRSVVEKNKFYPRIAKVMKLQGDCLVKLKVLSNGKIEKIEFEKKTNYKVLNNSILKIFKNIQNFKAFPKEISKSYLTFRLPISYKIKG</sequence>
<reference evidence="9" key="2">
    <citation type="submission" date="2017-09" db="EMBL/GenBank/DDBJ databases">
        <authorList>
            <person name="Perez-Cataluna A."/>
            <person name="Figueras M.J."/>
            <person name="Salas-Masso N."/>
        </authorList>
    </citation>
    <scope>NUCLEOTIDE SEQUENCE</scope>
    <source>
        <strain evidence="9">CECT 7727</strain>
    </source>
</reference>
<dbReference type="Pfam" id="PF03544">
    <property type="entry name" value="TonB_C"/>
    <property type="match status" value="1"/>
</dbReference>
<reference evidence="8 11" key="3">
    <citation type="submission" date="2018-08" db="EMBL/GenBank/DDBJ databases">
        <title>Complete genome of the Arcobacter marinus type strain JCM 15502.</title>
        <authorList>
            <person name="Miller W.G."/>
            <person name="Yee E."/>
            <person name="Huynh S."/>
            <person name="Parker C.T."/>
        </authorList>
    </citation>
    <scope>NUCLEOTIDE SEQUENCE [LARGE SCALE GENOMIC DNA]</scope>
    <source>
        <strain evidence="8 11">JCM 15502</strain>
    </source>
</reference>
<dbReference type="AlphaFoldDB" id="A0A347TM66"/>
<accession>A0A347TM66</accession>
<evidence type="ECO:0000313" key="8">
    <source>
        <dbReference type="EMBL" id="AXX87694.1"/>
    </source>
</evidence>
<keyword evidence="4 6" id="KW-0472">Membrane</keyword>
<dbReference type="GO" id="GO:0016020">
    <property type="term" value="C:membrane"/>
    <property type="evidence" value="ECO:0007669"/>
    <property type="project" value="UniProtKB-SubCell"/>
</dbReference>
<keyword evidence="2 6" id="KW-0812">Transmembrane</keyword>
<dbReference type="KEGG" id="amar:AMRN_1972"/>
<evidence type="ECO:0000313" key="11">
    <source>
        <dbReference type="Proteomes" id="UP000264693"/>
    </source>
</evidence>
<keyword evidence="3 6" id="KW-1133">Transmembrane helix</keyword>
<dbReference type="PROSITE" id="PS52015">
    <property type="entry name" value="TONB_CTD"/>
    <property type="match status" value="1"/>
</dbReference>
<dbReference type="InterPro" id="IPR037682">
    <property type="entry name" value="TonB_C"/>
</dbReference>
<dbReference type="EMBL" id="NXAO01000030">
    <property type="protein sequence ID" value="PHO15334.1"/>
    <property type="molecule type" value="Genomic_DNA"/>
</dbReference>
<evidence type="ECO:0000313" key="9">
    <source>
        <dbReference type="EMBL" id="PHO15334.1"/>
    </source>
</evidence>
<proteinExistence type="predicted"/>
<name>A0A347TM66_9BACT</name>
<evidence type="ECO:0000259" key="7">
    <source>
        <dbReference type="PROSITE" id="PS52015"/>
    </source>
</evidence>